<dbReference type="Pfam" id="PF06333">
    <property type="entry name" value="Med13_C"/>
    <property type="match status" value="1"/>
</dbReference>
<dbReference type="GO" id="GO:0016592">
    <property type="term" value="C:mediator complex"/>
    <property type="evidence" value="ECO:0007669"/>
    <property type="project" value="InterPro"/>
</dbReference>
<evidence type="ECO:0000256" key="7">
    <source>
        <dbReference type="ARBA" id="ARBA00023163"/>
    </source>
</evidence>
<dbReference type="Proteomes" id="UP000218231">
    <property type="component" value="Unassembled WGS sequence"/>
</dbReference>
<comment type="subunit">
    <text evidence="9">Component of the Mediator complex.</text>
</comment>
<feature type="compositionally biased region" description="Basic and acidic residues" evidence="10">
    <location>
        <begin position="705"/>
        <end position="719"/>
    </location>
</feature>
<keyword evidence="15" id="KW-1185">Reference proteome</keyword>
<sequence>MAMPQPANGGSLEDCITNIISLTELNGIKWRCYHVSQHVMRSSMRIQDDPIMEAYGKCLQENILCTWRRKPLSVSPATLPLPSLIDDNGKELWVFWFNEKPETLDELLSQLTADTTGEEETTPPMSYDVRILYFKSLHVVIERTLLQLGWIRFGRWFTQPIRSFPRQSLAKYPQYNIACNFQFFVYGEKIVCMTINAQRQPTLIRINKMHVNCGRRVPVLLAPWSLKGTLLPLTEKAHMKMDEHSEYKEWNKFIPLEISQLEGDLQTDEDMPRMVAVEIDSIRMFYPSCLICVTLDEDGHCHSVNNPNDILPNLTPSELIVQETHAPLSMNSMSSQVLPPRIVVSKRNKLLTAGLRSLPHTNAVLASTFLGWNFNFPRRQVERCNCGLCINLPKTPGGEALWSSKGLAQVTRYTVNQQNSIQRPYHERTKKNKKSESGINRIEPMPSSLESDCMSDDEKEPVVDWATCQTEDLQTGMYCSADEAMVYHYDPNNQTRPLTDDGETFVCSPFTPVRTISPCVNCTWPAAPANQMVSSVFNEIFWENDDTQQLPPHTSLERKAAAADYYYNPTLPSLWEQPHYAPYHNRRQNEKRRANYPPAIRFDELSPEEPGSQETIPATTSPLPEDDARRVVGRESSLLMDSIRNVTGNAKRAVASGAPEAKRRRIVKKKKKRRDNKGLNWPSIEDLDIEDISHDTEEDFFCKVHFDTGRDSPDSERSEPASPVVEEPPQNADCEEDIDDGGEGCSSISGGDMIVPMDVDEAPASTQPADSILSPPASNETPEQGNHHWNRVGTPSVGENTNYTSWQPRLAQADAHSMNQIYPTPPSVQSEAQQFSPASVPPPQQTVAHMPPCSQLYQTESDEVTEPVELVNAQEEEELSEEELPLLPINDPIKFFIDKKGPIAGILQKIERRPIHGVRENVRLPIVTRFSSKYRLSGKGVAVLPRPLDYQKMISRSEKNNSPNVQPTEQQRFFDESITVTFPDERIPGTPTQLQYNFRPPYMTQLSTTMAPPASQSIHPHPGLPPNHPMQSQFMHPQMQMRMGPMGVQTPPHTAFGSPHGYMHNQGIQGMYAMQLGAGNQMSHYGGMQAPQNLNPQMQPPLYSSSSVPMRSTGFHQNGPMAPPYARQPSVIDLTGPMPGASTSNVPFQNINQHQQTTPQFPVSHHTPQTMHMVPSSSMHQRRELFPEGSSIVLALVLSDTILDLHFDTVFDACPICSCHTSIRARELGMYITPPEILRQPADQQLIGPWSGFAQQEASTPCTCGFSAVRHRYLSVCSGLFPEDAREATALDSAALSHVPSIQLDSAALVPATNISWFNPENDVHLNIVNQIRILSQTHNWGKAIHHLGSLTEQMGKALKPQEAISSDTGGNAEHIVSLVDQTELLLLGNAAMELVTINMLGNRRNTNPSPNFLTYFHPWGLQIANEIREPSVSEWKYLLDNILNSVDKSMKAVRCAGSQEMGKIVEGPLTWRQFVTKNQKTTKDGAAEEELFVQEPIPYILASTDKDAIRIAPQAVQMWENLSLGPYDQPKDVLYVAVTVDCKEAADSTKTYLENISQLYERMRLGRHVACPTGECRDGVLKSVSNPTKNKFTASPQTIDFQDMARYVDNKNFMIKLKNFVQSMEESLAQLLIEEERLFDRTYFRELLALDWRAKRNASAALAANAEKKYYERENQKPEEMGTSSHQPPTPLQPQLNLAPQLTPAVPIGSPTCLQQLIEQPSTLLPPIGGSSTQMLPPQQSARDDSTAAIEPEDIPTDDYPALPHVIVIYVVNPFTFGHEFRHPMMMRLSMLAITRAFNAVCSRLPLSRRIQLQLEIVGIEQMGDLIRPFPDYANDPRIPFDLHCRPFNNRHHVKGCDMSDSYRATCLSVYTHPRVLSPDAIRRVQARCMTRFGPGSWMLDSLDALMNMDKSMLFKMPSNAISLAPGPVLYQKDDEKVVQICQEEQILYVSYCLIGGDWLCATVTDGLGRITDSCIINTKPKVDGKPYRNKTQILDAMGRLWTYILSVLSMETRNWRLVIGRLGRMGHGEFRVEQEAAQEKSKTRKLSTPYDVSVTHIMTYQVGVELILENQEQTGQADEEWFDINIEDPEMDIIINDIGTSTGPQPSAGFKQGGPPTFFPEQSQDITAENQPLASGYYISTAPAGDLPEWFWANCPSARRRTPVHLKASLHINVPEVQKGDDIGLTKDKTETKDKNELSSEKHPLDSAKTDEVLRHVLETYNALSWLNVNASTGERVSCLPMHIQHLTRLYHTVARFLL</sequence>
<feature type="region of interest" description="Disordered" evidence="10">
    <location>
        <begin position="2184"/>
        <end position="2208"/>
    </location>
</feature>
<evidence type="ECO:0000313" key="15">
    <source>
        <dbReference type="Proteomes" id="UP000218231"/>
    </source>
</evidence>
<dbReference type="Pfam" id="PF11597">
    <property type="entry name" value="Med13_N"/>
    <property type="match status" value="1"/>
</dbReference>
<evidence type="ECO:0000259" key="12">
    <source>
        <dbReference type="Pfam" id="PF11597"/>
    </source>
</evidence>
<dbReference type="InterPro" id="IPR009401">
    <property type="entry name" value="Med13_C"/>
</dbReference>
<feature type="compositionally biased region" description="Polar residues" evidence="10">
    <location>
        <begin position="826"/>
        <end position="837"/>
    </location>
</feature>
<keyword evidence="7 9" id="KW-0804">Transcription</keyword>
<comment type="subcellular location">
    <subcellularLocation>
        <location evidence="1 9">Nucleus</location>
    </subcellularLocation>
</comment>
<keyword evidence="5 9" id="KW-0805">Transcription regulation</keyword>
<feature type="region of interest" description="Disordered" evidence="10">
    <location>
        <begin position="826"/>
        <end position="846"/>
    </location>
</feature>
<evidence type="ECO:0000256" key="6">
    <source>
        <dbReference type="ARBA" id="ARBA00023159"/>
    </source>
</evidence>
<evidence type="ECO:0000256" key="5">
    <source>
        <dbReference type="ARBA" id="ARBA00023015"/>
    </source>
</evidence>
<reference evidence="14 15" key="1">
    <citation type="journal article" date="2017" name="Curr. Biol.">
        <title>Genome architecture and evolution of a unichromosomal asexual nematode.</title>
        <authorList>
            <person name="Fradin H."/>
            <person name="Zegar C."/>
            <person name="Gutwein M."/>
            <person name="Lucas J."/>
            <person name="Kovtun M."/>
            <person name="Corcoran D."/>
            <person name="Baugh L.R."/>
            <person name="Kiontke K."/>
            <person name="Gunsalus K."/>
            <person name="Fitch D.H."/>
            <person name="Piano F."/>
        </authorList>
    </citation>
    <scope>NUCLEOTIDE SEQUENCE [LARGE SCALE GENOMIC DNA]</scope>
    <source>
        <strain evidence="14">PF1309</strain>
    </source>
</reference>
<feature type="region of interest" description="Disordered" evidence="10">
    <location>
        <begin position="1675"/>
        <end position="1695"/>
    </location>
</feature>
<keyword evidence="8 9" id="KW-0539">Nucleus</keyword>
<feature type="region of interest" description="Disordered" evidence="10">
    <location>
        <begin position="762"/>
        <end position="785"/>
    </location>
</feature>
<feature type="region of interest" description="Disordered" evidence="10">
    <location>
        <begin position="650"/>
        <end position="681"/>
    </location>
</feature>
<evidence type="ECO:0000256" key="9">
    <source>
        <dbReference type="RuleBase" id="RU364134"/>
    </source>
</evidence>
<evidence type="ECO:0000259" key="13">
    <source>
        <dbReference type="Pfam" id="PF18296"/>
    </source>
</evidence>
<feature type="compositionally biased region" description="Basic residues" evidence="10">
    <location>
        <begin position="662"/>
        <end position="675"/>
    </location>
</feature>
<comment type="caution">
    <text evidence="14">The sequence shown here is derived from an EMBL/GenBank/DDBJ whole genome shotgun (WGS) entry which is preliminary data.</text>
</comment>
<dbReference type="PANTHER" id="PTHR48249">
    <property type="entry name" value="MEDIATOR OF RNA POLYMERASE II TRANSCRIPTION SUBUNIT 13"/>
    <property type="match status" value="1"/>
</dbReference>
<organism evidence="14 15">
    <name type="scientific">Diploscapter pachys</name>
    <dbReference type="NCBI Taxonomy" id="2018661"/>
    <lineage>
        <taxon>Eukaryota</taxon>
        <taxon>Metazoa</taxon>
        <taxon>Ecdysozoa</taxon>
        <taxon>Nematoda</taxon>
        <taxon>Chromadorea</taxon>
        <taxon>Rhabditida</taxon>
        <taxon>Rhabditina</taxon>
        <taxon>Rhabditomorpha</taxon>
        <taxon>Rhabditoidea</taxon>
        <taxon>Rhabditidae</taxon>
        <taxon>Diploscapter</taxon>
    </lineage>
</organism>
<evidence type="ECO:0000313" key="14">
    <source>
        <dbReference type="EMBL" id="PAV58238.1"/>
    </source>
</evidence>
<dbReference type="InterPro" id="IPR021643">
    <property type="entry name" value="Mediator_Med13_N"/>
</dbReference>
<feature type="region of interest" description="Disordered" evidence="10">
    <location>
        <begin position="705"/>
        <end position="741"/>
    </location>
</feature>
<dbReference type="GO" id="GO:0045944">
    <property type="term" value="P:positive regulation of transcription by RNA polymerase II"/>
    <property type="evidence" value="ECO:0007669"/>
    <property type="project" value="TreeGrafter"/>
</dbReference>
<dbReference type="PANTHER" id="PTHR48249:SF3">
    <property type="entry name" value="MEDIATOR OF RNA POLYMERASE II TRANSCRIPTION SUBUNIT 13"/>
    <property type="match status" value="1"/>
</dbReference>
<evidence type="ECO:0000256" key="8">
    <source>
        <dbReference type="ARBA" id="ARBA00023242"/>
    </source>
</evidence>
<dbReference type="OrthoDB" id="103819at2759"/>
<accession>A0A2A2J8Z3</accession>
<keyword evidence="4 9" id="KW-0678">Repressor</keyword>
<dbReference type="InterPro" id="IPR041285">
    <property type="entry name" value="MID_MedPIWI"/>
</dbReference>
<dbReference type="GO" id="GO:0003713">
    <property type="term" value="F:transcription coactivator activity"/>
    <property type="evidence" value="ECO:0007669"/>
    <property type="project" value="TreeGrafter"/>
</dbReference>
<feature type="compositionally biased region" description="Low complexity" evidence="10">
    <location>
        <begin position="720"/>
        <end position="729"/>
    </location>
</feature>
<dbReference type="EMBL" id="LIAE01010593">
    <property type="protein sequence ID" value="PAV58238.1"/>
    <property type="molecule type" value="Genomic_DNA"/>
</dbReference>
<evidence type="ECO:0000256" key="2">
    <source>
        <dbReference type="ARBA" id="ARBA00009354"/>
    </source>
</evidence>
<evidence type="ECO:0000256" key="10">
    <source>
        <dbReference type="SAM" id="MobiDB-lite"/>
    </source>
</evidence>
<dbReference type="Pfam" id="PF18296">
    <property type="entry name" value="MID_MedPIWI"/>
    <property type="match status" value="1"/>
</dbReference>
<dbReference type="InterPro" id="IPR051139">
    <property type="entry name" value="Mediator_complx_sub13"/>
</dbReference>
<evidence type="ECO:0000256" key="1">
    <source>
        <dbReference type="ARBA" id="ARBA00004123"/>
    </source>
</evidence>
<comment type="similarity">
    <text evidence="2 9">Belongs to the Mediator complex subunit 13 family.</text>
</comment>
<feature type="domain" description="Mediator complex subunit Med13 C-terminal" evidence="11">
    <location>
        <begin position="2037"/>
        <end position="2248"/>
    </location>
</feature>
<evidence type="ECO:0000256" key="3">
    <source>
        <dbReference type="ARBA" id="ARBA00019618"/>
    </source>
</evidence>
<keyword evidence="6 9" id="KW-0010">Activator</keyword>
<dbReference type="STRING" id="2018661.A0A2A2J8Z3"/>
<feature type="region of interest" description="Disordered" evidence="10">
    <location>
        <begin position="602"/>
        <end position="626"/>
    </location>
</feature>
<protein>
    <recommendedName>
        <fullName evidence="3 9">Mediator of RNA polymerase II transcription subunit 13</fullName>
    </recommendedName>
</protein>
<feature type="region of interest" description="Disordered" evidence="10">
    <location>
        <begin position="422"/>
        <end position="456"/>
    </location>
</feature>
<comment type="function">
    <text evidence="9">Component of the Mediator complex, a coactivator involved in regulated transcription of nearly all RNA polymerase II-dependent genes. Mediator functions as a bridge to convey information from gene-specific regulatory proteins to the basal RNA polymerase II transcription machinery. Mediator is recruited to promoters by direct interactions with regulatory proteins and serves as a scaffold for the assembly of a functional preinitiation complex with RNA polymerase II and the general transcription factors.</text>
</comment>
<proteinExistence type="inferred from homology"/>
<gene>
    <name evidence="14" type="ORF">WR25_16486</name>
</gene>
<feature type="compositionally biased region" description="Polar residues" evidence="10">
    <location>
        <begin position="612"/>
        <end position="622"/>
    </location>
</feature>
<feature type="domain" description="MID" evidence="13">
    <location>
        <begin position="1532"/>
        <end position="1824"/>
    </location>
</feature>
<evidence type="ECO:0000259" key="11">
    <source>
        <dbReference type="Pfam" id="PF06333"/>
    </source>
</evidence>
<name>A0A2A2J8Z3_9BILA</name>
<feature type="domain" description="Mediator complex subunit Med13 N-terminal" evidence="12">
    <location>
        <begin position="11"/>
        <end position="239"/>
    </location>
</feature>
<evidence type="ECO:0000256" key="4">
    <source>
        <dbReference type="ARBA" id="ARBA00022491"/>
    </source>
</evidence>